<dbReference type="CDD" id="cd03801">
    <property type="entry name" value="GT4_PimA-like"/>
    <property type="match status" value="1"/>
</dbReference>
<dbReference type="EC" id="2.4.-.-" evidence="3"/>
<accession>A0ABW5TEA9</accession>
<dbReference type="GO" id="GO:0016757">
    <property type="term" value="F:glycosyltransferase activity"/>
    <property type="evidence" value="ECO:0007669"/>
    <property type="project" value="UniProtKB-KW"/>
</dbReference>
<name>A0ABW5TEA9_9FLAO</name>
<keyword evidence="4" id="KW-1185">Reference proteome</keyword>
<keyword evidence="3" id="KW-0808">Transferase</keyword>
<protein>
    <submittedName>
        <fullName evidence="3">Glycosyltransferase family 4 protein</fullName>
        <ecNumber evidence="3">2.4.-.-</ecNumber>
    </submittedName>
</protein>
<dbReference type="SUPFAM" id="SSF53756">
    <property type="entry name" value="UDP-Glycosyltransferase/glycogen phosphorylase"/>
    <property type="match status" value="1"/>
</dbReference>
<dbReference type="InterPro" id="IPR001296">
    <property type="entry name" value="Glyco_trans_1"/>
</dbReference>
<feature type="domain" description="Glycosyl transferase family 1" evidence="1">
    <location>
        <begin position="169"/>
        <end position="325"/>
    </location>
</feature>
<gene>
    <name evidence="3" type="ORF">ACFSR8_14475</name>
</gene>
<sequence>METGGAERVAVNLANALATRIAVSFLCATRKEGLLKSGLNQNVQYVFLDKKRTFDIQAIRTLFKFVKSDRIDIIHAHSTSFFLATLIKLLLPKVKIIWHDHYGNSEFVNKRKSGVLRYCSKYFSHVIAVNEVLKQWSIKNLKIDNVDFLSNFSIQDKIEPQTSLAGTLGKKVIHLANLRPQKNHELLFKSFSSVIKEHPDWTLHCVGEDFKDDYSKKIKAFIEENNLGSNIFIYGSKPDVANILSQSTIGVLSSDSEGLPLAVLEYGMAGLPVVATNVGDCDLIVSNEKEGLLVEPNDLELFSNSLLKLVENPDLREKLGQNLKNKVFENFSEEKIVERLLNIYQSTLK</sequence>
<dbReference type="RefSeq" id="WP_380293268.1">
    <property type="nucleotide sequence ID" value="NZ_JBHULY010000034.1"/>
</dbReference>
<proteinExistence type="predicted"/>
<dbReference type="InterPro" id="IPR028098">
    <property type="entry name" value="Glyco_trans_4-like_N"/>
</dbReference>
<reference evidence="4" key="1">
    <citation type="journal article" date="2019" name="Int. J. Syst. Evol. Microbiol.">
        <title>The Global Catalogue of Microorganisms (GCM) 10K type strain sequencing project: providing services to taxonomists for standard genome sequencing and annotation.</title>
        <authorList>
            <consortium name="The Broad Institute Genomics Platform"/>
            <consortium name="The Broad Institute Genome Sequencing Center for Infectious Disease"/>
            <person name="Wu L."/>
            <person name="Ma J."/>
        </authorList>
    </citation>
    <scope>NUCLEOTIDE SEQUENCE [LARGE SCALE GENOMIC DNA]</scope>
    <source>
        <strain evidence="4">KCTC 42398</strain>
    </source>
</reference>
<evidence type="ECO:0000259" key="1">
    <source>
        <dbReference type="Pfam" id="PF00534"/>
    </source>
</evidence>
<dbReference type="PANTHER" id="PTHR12526">
    <property type="entry name" value="GLYCOSYLTRANSFERASE"/>
    <property type="match status" value="1"/>
</dbReference>
<organism evidence="3 4">
    <name type="scientific">Hyunsoonleella rubra</name>
    <dbReference type="NCBI Taxonomy" id="1737062"/>
    <lineage>
        <taxon>Bacteria</taxon>
        <taxon>Pseudomonadati</taxon>
        <taxon>Bacteroidota</taxon>
        <taxon>Flavobacteriia</taxon>
        <taxon>Flavobacteriales</taxon>
        <taxon>Flavobacteriaceae</taxon>
    </lineage>
</organism>
<dbReference type="Proteomes" id="UP001597476">
    <property type="component" value="Unassembled WGS sequence"/>
</dbReference>
<dbReference type="Pfam" id="PF00534">
    <property type="entry name" value="Glycos_transf_1"/>
    <property type="match status" value="1"/>
</dbReference>
<evidence type="ECO:0000313" key="3">
    <source>
        <dbReference type="EMBL" id="MFD2727426.1"/>
    </source>
</evidence>
<dbReference type="Pfam" id="PF13439">
    <property type="entry name" value="Glyco_transf_4"/>
    <property type="match status" value="1"/>
</dbReference>
<keyword evidence="3" id="KW-0328">Glycosyltransferase</keyword>
<feature type="domain" description="Glycosyltransferase subfamily 4-like N-terminal" evidence="2">
    <location>
        <begin position="4"/>
        <end position="145"/>
    </location>
</feature>
<dbReference type="EMBL" id="JBHULY010000034">
    <property type="protein sequence ID" value="MFD2727426.1"/>
    <property type="molecule type" value="Genomic_DNA"/>
</dbReference>
<comment type="caution">
    <text evidence="3">The sequence shown here is derived from an EMBL/GenBank/DDBJ whole genome shotgun (WGS) entry which is preliminary data.</text>
</comment>
<evidence type="ECO:0000259" key="2">
    <source>
        <dbReference type="Pfam" id="PF13439"/>
    </source>
</evidence>
<evidence type="ECO:0000313" key="4">
    <source>
        <dbReference type="Proteomes" id="UP001597476"/>
    </source>
</evidence>
<dbReference type="Gene3D" id="3.40.50.2000">
    <property type="entry name" value="Glycogen Phosphorylase B"/>
    <property type="match status" value="2"/>
</dbReference>